<feature type="transmembrane region" description="Helical" evidence="3">
    <location>
        <begin position="1221"/>
        <end position="1245"/>
    </location>
</feature>
<keyword evidence="3" id="KW-0812">Transmembrane</keyword>
<evidence type="ECO:0000256" key="1">
    <source>
        <dbReference type="ARBA" id="ARBA00005585"/>
    </source>
</evidence>
<evidence type="ECO:0000256" key="2">
    <source>
        <dbReference type="SAM" id="MobiDB-lite"/>
    </source>
</evidence>
<dbReference type="PANTHER" id="PTHR10796">
    <property type="entry name" value="PATCHED-RELATED"/>
    <property type="match status" value="1"/>
</dbReference>
<feature type="transmembrane region" description="Helical" evidence="3">
    <location>
        <begin position="1183"/>
        <end position="1200"/>
    </location>
</feature>
<feature type="region of interest" description="Disordered" evidence="2">
    <location>
        <begin position="559"/>
        <end position="610"/>
    </location>
</feature>
<feature type="compositionally biased region" description="Polar residues" evidence="2">
    <location>
        <begin position="596"/>
        <end position="606"/>
    </location>
</feature>
<proteinExistence type="inferred from homology"/>
<reference evidence="5" key="1">
    <citation type="submission" date="2014-11" db="EMBL/GenBank/DDBJ databases">
        <authorList>
            <person name="Otto D Thomas"/>
            <person name="Naeem Raeece"/>
        </authorList>
    </citation>
    <scope>NUCLEOTIDE SEQUENCE</scope>
</reference>
<feature type="transmembrane region" description="Helical" evidence="3">
    <location>
        <begin position="1257"/>
        <end position="1279"/>
    </location>
</feature>
<feature type="transmembrane region" description="Helical" evidence="3">
    <location>
        <begin position="31"/>
        <end position="56"/>
    </location>
</feature>
<accession>A0A0G4I133</accession>
<dbReference type="VEuPathDB" id="CryptoDB:Cvel_15"/>
<dbReference type="InterPro" id="IPR053958">
    <property type="entry name" value="HMGCR/SNAP/NPC1-like_SSD"/>
</dbReference>
<feature type="transmembrane region" description="Helical" evidence="3">
    <location>
        <begin position="869"/>
        <end position="894"/>
    </location>
</feature>
<sequence length="1308" mass="143099">MLFRGFLHGQSRFHRCIEEWFFRRFSALAGLLFDFPLLGMVVPLFIFGALSVGILFRVHDFEWKHVWNSSEVPSIGNEEAFRDLFGERFRDAFFVVEAEEGGNLLSREMLKRLAEVDRDIQSFSVHLELKEEEVTDLGLLQQSGLSTTSSSSLSMSVSLSFSDLCAKRGDGKCRVLSPVDLYFDEGNFGDPFYVRWPSHFKLNNHRILVDVFPSVHLMAGGRGLRTREGPDAVTYLSSAPTLQFTYVLDDAHMGRQGRRESEHGPPSTSAPLGQMLTSAFIQRACDEWEREFSRRVFDWSLRLKGSEKRKEYTLDEDSNMPSAVASRDGNGEYTRIETMVPFTSLTENEEGPKATRVPLSITFAAAFSVLLVVLVLCVSRDMPSAKFLGGTMGVVAAGLGWLAGTGIANFAGLPWAGAQELVPFLVLGIGVDDCFVILNAYSLAGKKEAGDRDAEERGRQRVMTAVGESGLGITLTTVTAVLCLVVIVFSPFPALRYFGWNMIASLVVGYLCALTLFVSALGLEARREAHWESGYLRTCARLFLRSPFRPLKEEQLETAEGVGTPNLTCPSSAQILTPSGDGETGRQRERPPSSEPFGTSSCSQSGGACEKGGKVFVCRRAEGECAEGSSRPVSAEKEKDAAVSRNPSATCSEASPVLSVNAGELEAAETRAPCDFASALGSEGSCEGGGGWVSSAKKCGELEECGRGKETALCEGRKGLCEKKDRTTFNLTELTPQDRVALLLELEEVERPSRWAHLSRPPRFCPKFSRGKTSKDAGGSCRFRGESQGQEKKNRSRDDCGTSPIPPSRVELILSASCWTDAEMGEGKRKSEEKLREETLKGLREVVEEIPFQPLAWMRRGLRDWWGRLVTTSWGLLLTLTVYLSLMIAAALMLPNMAIGGDYDTSGDAGSHLRAVIDIRRRGFSWQRVDWIFYDLPASSSSSASDFVRHENDNEKGGQEAIAWDSDEVRGALSDVCRGMRESGDALLLVSPMCFFVNRVFVSAPVETAEGDGETEVKKHDRHRDQESFSAQLDRWLKSPIGRPFASEFIFVDNQDTPAVSGDAAVSPTSIPTLQTFRDSVLVAATTISSYDHLKQLQRLEKVATTSFFRPRFVQYWLIWLESLDVLVWDGILSSSIALVLVTVCVSLLVSPVAAILAAVGVASSLVLVCGGFTALGIALDQVVANVLILSSGLAIDYLAHTVASFSTARGRTRRHRGIESLVHIGSAVLAAALSSAACVCPLVVVREEYLYVGRAGTVLLLLFASTALHALWFLPALLCVSGPFMNRSTCPESEEGHAAHEKKRRSG</sequence>
<dbReference type="EMBL" id="CDMZ01004701">
    <property type="protein sequence ID" value="CEM50588.1"/>
    <property type="molecule type" value="Genomic_DNA"/>
</dbReference>
<feature type="transmembrane region" description="Helical" evidence="3">
    <location>
        <begin position="1126"/>
        <end position="1149"/>
    </location>
</feature>
<evidence type="ECO:0000259" key="4">
    <source>
        <dbReference type="PROSITE" id="PS50156"/>
    </source>
</evidence>
<feature type="transmembrane region" description="Helical" evidence="3">
    <location>
        <begin position="357"/>
        <end position="378"/>
    </location>
</feature>
<dbReference type="InterPro" id="IPR000731">
    <property type="entry name" value="SSD"/>
</dbReference>
<feature type="transmembrane region" description="Helical" evidence="3">
    <location>
        <begin position="465"/>
        <end position="492"/>
    </location>
</feature>
<dbReference type="PANTHER" id="PTHR10796:SF92">
    <property type="entry name" value="PATCHED-RELATED, ISOFORM A"/>
    <property type="match status" value="1"/>
</dbReference>
<organism evidence="5">
    <name type="scientific">Chromera velia CCMP2878</name>
    <dbReference type="NCBI Taxonomy" id="1169474"/>
    <lineage>
        <taxon>Eukaryota</taxon>
        <taxon>Sar</taxon>
        <taxon>Alveolata</taxon>
        <taxon>Colpodellida</taxon>
        <taxon>Chromeraceae</taxon>
        <taxon>Chromera</taxon>
    </lineage>
</organism>
<feature type="transmembrane region" description="Helical" evidence="3">
    <location>
        <begin position="1156"/>
        <end position="1177"/>
    </location>
</feature>
<gene>
    <name evidence="5" type="ORF">Cvel_15</name>
</gene>
<evidence type="ECO:0000313" key="5">
    <source>
        <dbReference type="EMBL" id="CEM50588.1"/>
    </source>
</evidence>
<protein>
    <recommendedName>
        <fullName evidence="4">SSD domain-containing protein</fullName>
    </recommendedName>
</protein>
<evidence type="ECO:0000256" key="3">
    <source>
        <dbReference type="SAM" id="Phobius"/>
    </source>
</evidence>
<dbReference type="InterPro" id="IPR051697">
    <property type="entry name" value="Patched_domain-protein"/>
</dbReference>
<feature type="region of interest" description="Disordered" evidence="2">
    <location>
        <begin position="629"/>
        <end position="649"/>
    </location>
</feature>
<feature type="region of interest" description="Disordered" evidence="2">
    <location>
        <begin position="766"/>
        <end position="807"/>
    </location>
</feature>
<dbReference type="SUPFAM" id="SSF82866">
    <property type="entry name" value="Multidrug efflux transporter AcrB transmembrane domain"/>
    <property type="match status" value="2"/>
</dbReference>
<dbReference type="Gene3D" id="1.20.1640.10">
    <property type="entry name" value="Multidrug efflux transporter AcrB transmembrane domain"/>
    <property type="match status" value="2"/>
</dbReference>
<keyword evidence="3" id="KW-0472">Membrane</keyword>
<dbReference type="PROSITE" id="PS50156">
    <property type="entry name" value="SSD"/>
    <property type="match status" value="1"/>
</dbReference>
<feature type="compositionally biased region" description="Basic and acidic residues" evidence="2">
    <location>
        <begin position="583"/>
        <end position="592"/>
    </location>
</feature>
<name>A0A0G4I133_9ALVE</name>
<dbReference type="GO" id="GO:0016020">
    <property type="term" value="C:membrane"/>
    <property type="evidence" value="ECO:0007669"/>
    <property type="project" value="TreeGrafter"/>
</dbReference>
<feature type="transmembrane region" description="Helical" evidence="3">
    <location>
        <begin position="498"/>
        <end position="523"/>
    </location>
</feature>
<comment type="similarity">
    <text evidence="1">Belongs to the patched family.</text>
</comment>
<feature type="compositionally biased region" description="Polar residues" evidence="2">
    <location>
        <begin position="565"/>
        <end position="577"/>
    </location>
</feature>
<feature type="domain" description="SSD" evidence="4">
    <location>
        <begin position="357"/>
        <end position="523"/>
    </location>
</feature>
<feature type="transmembrane region" description="Helical" evidence="3">
    <location>
        <begin position="421"/>
        <end position="444"/>
    </location>
</feature>
<dbReference type="PhylomeDB" id="A0A0G4I133"/>
<feature type="compositionally biased region" description="Basic and acidic residues" evidence="2">
    <location>
        <begin position="783"/>
        <end position="800"/>
    </location>
</feature>
<feature type="transmembrane region" description="Helical" evidence="3">
    <location>
        <begin position="390"/>
        <end position="415"/>
    </location>
</feature>
<keyword evidence="3" id="KW-1133">Transmembrane helix</keyword>
<dbReference type="Pfam" id="PF12349">
    <property type="entry name" value="Sterol-sensing"/>
    <property type="match status" value="1"/>
</dbReference>